<dbReference type="FunFam" id="3.80.10.10:FF:000129">
    <property type="entry name" value="Leucine-rich repeat receptor-like kinase"/>
    <property type="match status" value="1"/>
</dbReference>
<evidence type="ECO:0000313" key="15">
    <source>
        <dbReference type="Proteomes" id="UP000077202"/>
    </source>
</evidence>
<dbReference type="Pfam" id="PF00560">
    <property type="entry name" value="LRR_1"/>
    <property type="match status" value="10"/>
</dbReference>
<dbReference type="Pfam" id="PF08263">
    <property type="entry name" value="LRRNT_2"/>
    <property type="match status" value="1"/>
</dbReference>
<organism evidence="14 15">
    <name type="scientific">Marchantia polymorpha subsp. ruderalis</name>
    <dbReference type="NCBI Taxonomy" id="1480154"/>
    <lineage>
        <taxon>Eukaryota</taxon>
        <taxon>Viridiplantae</taxon>
        <taxon>Streptophyta</taxon>
        <taxon>Embryophyta</taxon>
        <taxon>Marchantiophyta</taxon>
        <taxon>Marchantiopsida</taxon>
        <taxon>Marchantiidae</taxon>
        <taxon>Marchantiales</taxon>
        <taxon>Marchantiaceae</taxon>
        <taxon>Marchantia</taxon>
    </lineage>
</organism>
<evidence type="ECO:0000313" key="14">
    <source>
        <dbReference type="EMBL" id="OAE22931.1"/>
    </source>
</evidence>
<protein>
    <submittedName>
        <fullName evidence="14">Uncharacterized protein</fullName>
    </submittedName>
</protein>
<evidence type="ECO:0000256" key="11">
    <source>
        <dbReference type="SAM" id="Phobius"/>
    </source>
</evidence>
<dbReference type="Gene3D" id="3.80.10.10">
    <property type="entry name" value="Ribonuclease Inhibitor"/>
    <property type="match status" value="6"/>
</dbReference>
<dbReference type="InterPro" id="IPR032675">
    <property type="entry name" value="LRR_dom_sf"/>
</dbReference>
<dbReference type="FunFam" id="3.80.10.10:FF:000111">
    <property type="entry name" value="LRR receptor-like serine/threonine-protein kinase ERECTA"/>
    <property type="match status" value="1"/>
</dbReference>
<keyword evidence="10" id="KW-0325">Glycoprotein</keyword>
<dbReference type="InterPro" id="IPR013210">
    <property type="entry name" value="LRR_N_plant-typ"/>
</dbReference>
<evidence type="ECO:0000256" key="4">
    <source>
        <dbReference type="ARBA" id="ARBA00022614"/>
    </source>
</evidence>
<name>A0A176VRJ3_MARPO</name>
<sequence>MRPSSLINGSTQRYWGFPSLVETREFKGNGRGLPSCELFAVTKCDLLPLSMDLIREFKERDLDHLDHRRSQLHASKIHHIREGFFETDHETDSRSHGFSHAVSLTEVSLGEADALLTFKDGIGNYSEGALDDWTPGKKSEYCSWTRVTCNRKLHVTALNLSSLDLTGSLGPSLCNLPYLEELHLDKNFLQSEIPPELGRLSRLRILNLEENLLHGGIPKELGNLTSLQVLNLGSQGWSFNGTIPEELGQLSELRFLNLGVVYGVLRGIIPKSLGNCTKLWYLDFYGNGYLTGVIPQELGKLKNLEYLSFDSSNLTGGVPDQLGNLTRCKYLSFRNSGLQGHLPVGLVNLSRLVFLDVASNFFTGNLIHVSSTSWSELLSLEAGGNLFSGTFPELLLSCRNLVTLYLDNNNFSGNLPADLGRLSSAKSIYIARNMLGGELPKSLSNISLLTSLDLSDNNLTGPLNALKNSTLLEYLRLGSLLWIKNSFTGHLTDEMVRSWPKMEDLDLSYNSLIGKLPRALGNLTQLYYLVLAGNKFHGGIPEEFGDLQKLILLYLNDNELTEKIPARLANLQDVTYFDLGNNNLTGSIPQQLGNLTHISILSLHTNNLIGEIPSEFGKFQTLSKLYLFNNNLTGSIPVTLNNCSFLWTIRLSSNSLTGHLTHLNLSIYLDVLSLRGNQFSGLFPTTSWNCSYLQLLDLSKNYFSGVLPNFDVLNLQVDGVNSRLLRVLSLASNNFSGSIPSSIWKLPALQVLDLSSNAFTGELPHDLSGLLTYKLPVEGKIDAFPQKLEIHTHYTNLNDLIFFETISLRKGQNALDYTYLLRTLVLFDVSGNHLSGELPKELGTLFGLTNLYMAGNNFEGSIPTHLGEISNLLELDLSRNQLSGPIPMSLSRLRLSYLNLSLNQLSGPIPIADSFDTRFSESFLPGNPKLCGDSINKPCDSSVFVCSGDFDPGPVTERLDSWSLYFHGASMTAFTIGASIGFTTVIGLITLIPAFRNRFLFPQDGKMDHVQPDYYLFHRPS</sequence>
<evidence type="ECO:0000256" key="1">
    <source>
        <dbReference type="ARBA" id="ARBA00004162"/>
    </source>
</evidence>
<keyword evidence="4" id="KW-0433">Leucine-rich repeat</keyword>
<evidence type="ECO:0000256" key="7">
    <source>
        <dbReference type="ARBA" id="ARBA00022737"/>
    </source>
</evidence>
<keyword evidence="6" id="KW-0732">Signal</keyword>
<evidence type="ECO:0000256" key="5">
    <source>
        <dbReference type="ARBA" id="ARBA00022692"/>
    </source>
</evidence>
<dbReference type="InterPro" id="IPR003591">
    <property type="entry name" value="Leu-rich_rpt_typical-subtyp"/>
</dbReference>
<feature type="domain" description="Disease resistance R13L4/SHOC-2-like LRR" evidence="13">
    <location>
        <begin position="158"/>
        <end position="289"/>
    </location>
</feature>
<dbReference type="AlphaFoldDB" id="A0A176VRJ3"/>
<dbReference type="Proteomes" id="UP000077202">
    <property type="component" value="Unassembled WGS sequence"/>
</dbReference>
<evidence type="ECO:0000256" key="6">
    <source>
        <dbReference type="ARBA" id="ARBA00022729"/>
    </source>
</evidence>
<proteinExistence type="inferred from homology"/>
<feature type="transmembrane region" description="Helical" evidence="11">
    <location>
        <begin position="964"/>
        <end position="992"/>
    </location>
</feature>
<comment type="subcellular location">
    <subcellularLocation>
        <location evidence="1">Cell membrane</location>
        <topology evidence="1">Single-pass membrane protein</topology>
    </subcellularLocation>
</comment>
<feature type="domain" description="Leucine-rich repeat-containing N-terminal plant-type" evidence="12">
    <location>
        <begin position="111"/>
        <end position="150"/>
    </location>
</feature>
<gene>
    <name evidence="14" type="ORF">AXG93_4155s1030</name>
</gene>
<keyword evidence="15" id="KW-1185">Reference proteome</keyword>
<dbReference type="SMART" id="SM00369">
    <property type="entry name" value="LRR_TYP"/>
    <property type="match status" value="6"/>
</dbReference>
<dbReference type="InterPro" id="IPR001611">
    <property type="entry name" value="Leu-rich_rpt"/>
</dbReference>
<dbReference type="EMBL" id="LVLJ01003001">
    <property type="protein sequence ID" value="OAE22931.1"/>
    <property type="molecule type" value="Genomic_DNA"/>
</dbReference>
<reference evidence="14" key="1">
    <citation type="submission" date="2016-03" db="EMBL/GenBank/DDBJ databases">
        <title>Mechanisms controlling the formation of the plant cell surface in tip-growing cells are functionally conserved among land plants.</title>
        <authorList>
            <person name="Honkanen S."/>
            <person name="Jones V.A."/>
            <person name="Morieri G."/>
            <person name="Champion C."/>
            <person name="Hetherington A.J."/>
            <person name="Kelly S."/>
            <person name="Saint-Marcoux D."/>
            <person name="Proust H."/>
            <person name="Prescott H."/>
            <person name="Dolan L."/>
        </authorList>
    </citation>
    <scope>NUCLEOTIDE SEQUENCE [LARGE SCALE GENOMIC DNA]</scope>
    <source>
        <tissue evidence="14">Whole gametophyte</tissue>
    </source>
</reference>
<keyword evidence="3" id="KW-1003">Cell membrane</keyword>
<dbReference type="SUPFAM" id="SSF52047">
    <property type="entry name" value="RNI-like"/>
    <property type="match status" value="1"/>
</dbReference>
<dbReference type="GO" id="GO:0005886">
    <property type="term" value="C:plasma membrane"/>
    <property type="evidence" value="ECO:0007669"/>
    <property type="project" value="UniProtKB-SubCell"/>
</dbReference>
<dbReference type="InterPro" id="IPR055414">
    <property type="entry name" value="LRR_R13L4/SHOC2-like"/>
</dbReference>
<evidence type="ECO:0000256" key="2">
    <source>
        <dbReference type="ARBA" id="ARBA00009592"/>
    </source>
</evidence>
<evidence type="ECO:0000259" key="12">
    <source>
        <dbReference type="Pfam" id="PF08263"/>
    </source>
</evidence>
<dbReference type="SUPFAM" id="SSF52058">
    <property type="entry name" value="L domain-like"/>
    <property type="match status" value="2"/>
</dbReference>
<comment type="caution">
    <text evidence="14">The sequence shown here is derived from an EMBL/GenBank/DDBJ whole genome shotgun (WGS) entry which is preliminary data.</text>
</comment>
<evidence type="ECO:0000256" key="3">
    <source>
        <dbReference type="ARBA" id="ARBA00022475"/>
    </source>
</evidence>
<dbReference type="PRINTS" id="PR00019">
    <property type="entry name" value="LEURICHRPT"/>
</dbReference>
<comment type="similarity">
    <text evidence="2">Belongs to the RLP family.</text>
</comment>
<evidence type="ECO:0000259" key="13">
    <source>
        <dbReference type="Pfam" id="PF23598"/>
    </source>
</evidence>
<keyword evidence="7" id="KW-0677">Repeat</keyword>
<evidence type="ECO:0000256" key="8">
    <source>
        <dbReference type="ARBA" id="ARBA00022989"/>
    </source>
</evidence>
<dbReference type="FunFam" id="3.80.10.10:FF:000095">
    <property type="entry name" value="LRR receptor-like serine/threonine-protein kinase GSO1"/>
    <property type="match status" value="2"/>
</dbReference>
<keyword evidence="5 11" id="KW-0812">Transmembrane</keyword>
<accession>A0A176VRJ3</accession>
<dbReference type="Pfam" id="PF23598">
    <property type="entry name" value="LRR_14"/>
    <property type="match status" value="1"/>
</dbReference>
<keyword evidence="9 11" id="KW-0472">Membrane</keyword>
<keyword evidence="8 11" id="KW-1133">Transmembrane helix</keyword>
<evidence type="ECO:0000256" key="10">
    <source>
        <dbReference type="ARBA" id="ARBA00023180"/>
    </source>
</evidence>
<dbReference type="InterPro" id="IPR053211">
    <property type="entry name" value="DNA_repair-toleration"/>
</dbReference>
<dbReference type="PANTHER" id="PTHR48060:SF21">
    <property type="entry name" value="L DOMAIN-LIKE PROTEIN"/>
    <property type="match status" value="1"/>
</dbReference>
<evidence type="ECO:0000256" key="9">
    <source>
        <dbReference type="ARBA" id="ARBA00023136"/>
    </source>
</evidence>
<dbReference type="PANTHER" id="PTHR48060">
    <property type="entry name" value="DNA DAMAGE-REPAIR/TOLERATION PROTEIN DRT100"/>
    <property type="match status" value="1"/>
</dbReference>